<evidence type="ECO:0000256" key="9">
    <source>
        <dbReference type="PROSITE-ProRule" id="PRU10125"/>
    </source>
</evidence>
<dbReference type="HAMAP" id="MF_00197">
    <property type="entry name" value="DAP_epimerase"/>
    <property type="match status" value="1"/>
</dbReference>
<evidence type="ECO:0000256" key="2">
    <source>
        <dbReference type="ARBA" id="ARBA00010219"/>
    </source>
</evidence>
<evidence type="ECO:0000313" key="10">
    <source>
        <dbReference type="EMBL" id="AGF72685.1"/>
    </source>
</evidence>
<dbReference type="Pfam" id="PF01678">
    <property type="entry name" value="DAP_epimerase"/>
    <property type="match status" value="2"/>
</dbReference>
<dbReference type="AlphaFoldDB" id="M1NYV1"/>
<evidence type="ECO:0000256" key="4">
    <source>
        <dbReference type="ARBA" id="ARBA00022605"/>
    </source>
</evidence>
<feature type="active site" description="Proton donor" evidence="8">
    <location>
        <position position="98"/>
    </location>
</feature>
<feature type="binding site" evidence="8">
    <location>
        <position position="209"/>
    </location>
    <ligand>
        <name>substrate</name>
    </ligand>
</feature>
<comment type="similarity">
    <text evidence="2 8">Belongs to the diaminopimelate epimerase family.</text>
</comment>
<dbReference type="GO" id="GO:0005829">
    <property type="term" value="C:cytosol"/>
    <property type="evidence" value="ECO:0007669"/>
    <property type="project" value="TreeGrafter"/>
</dbReference>
<feature type="binding site" evidence="8">
    <location>
        <position position="89"/>
    </location>
    <ligand>
        <name>substrate</name>
    </ligand>
</feature>
<dbReference type="InterPro" id="IPR001653">
    <property type="entry name" value="DAP_epimerase_DapF"/>
</dbReference>
<evidence type="ECO:0000256" key="6">
    <source>
        <dbReference type="ARBA" id="ARBA00023235"/>
    </source>
</evidence>
<comment type="function">
    <text evidence="8">Catalyzes the stereoinversion of LL-2,6-diaminopimelate (L,L-DAP) to meso-diaminopimelate (meso-DAP), a precursor of L-lysine and an essential component of the bacterial peptidoglycan.</text>
</comment>
<evidence type="ECO:0000256" key="1">
    <source>
        <dbReference type="ARBA" id="ARBA00005196"/>
    </source>
</evidence>
<dbReference type="HOGENOM" id="CLU_053306_4_0_11"/>
<dbReference type="NCBIfam" id="TIGR00652">
    <property type="entry name" value="DapF"/>
    <property type="match status" value="1"/>
</dbReference>
<evidence type="ECO:0000256" key="7">
    <source>
        <dbReference type="ARBA" id="ARBA00051712"/>
    </source>
</evidence>
<evidence type="ECO:0000256" key="5">
    <source>
        <dbReference type="ARBA" id="ARBA00023154"/>
    </source>
</evidence>
<dbReference type="EC" id="5.1.1.7" evidence="3 8"/>
<evidence type="ECO:0000256" key="8">
    <source>
        <dbReference type="HAMAP-Rule" id="MF_00197"/>
    </source>
</evidence>
<feature type="binding site" evidence="8">
    <location>
        <position position="22"/>
    </location>
    <ligand>
        <name>substrate</name>
    </ligand>
</feature>
<protein>
    <recommendedName>
        <fullName evidence="3 8">Diaminopimelate epimerase</fullName>
        <shortName evidence="8">DAP epimerase</shortName>
        <ecNumber evidence="3 8">5.1.1.7</ecNumber>
    </recommendedName>
    <alternativeName>
        <fullName evidence="8">PLP-independent amino acid racemase</fullName>
    </alternativeName>
</protein>
<dbReference type="GO" id="GO:0009089">
    <property type="term" value="P:lysine biosynthetic process via diaminopimelate"/>
    <property type="evidence" value="ECO:0007669"/>
    <property type="project" value="UniProtKB-UniRule"/>
</dbReference>
<evidence type="ECO:0000313" key="11">
    <source>
        <dbReference type="Proteomes" id="UP000011723"/>
    </source>
</evidence>
<dbReference type="UniPathway" id="UPA00034">
    <property type="reaction ID" value="UER00025"/>
</dbReference>
<dbReference type="PATRIC" id="fig|1121362.3.peg.1699"/>
<dbReference type="Proteomes" id="UP000011723">
    <property type="component" value="Chromosome"/>
</dbReference>
<comment type="subunit">
    <text evidence="8">Homodimer.</text>
</comment>
<dbReference type="PROSITE" id="PS01326">
    <property type="entry name" value="DAP_EPIMERASE"/>
    <property type="match status" value="1"/>
</dbReference>
<name>M1NYV1_9CORY</name>
<keyword evidence="5 8" id="KW-0457">Lysine biosynthesis</keyword>
<dbReference type="EMBL" id="CP003697">
    <property type="protein sequence ID" value="AGF72685.1"/>
    <property type="molecule type" value="Genomic_DNA"/>
</dbReference>
<keyword evidence="11" id="KW-1185">Reference proteome</keyword>
<organism evidence="10 11">
    <name type="scientific">Corynebacterium halotolerans YIM 70093 = DSM 44683</name>
    <dbReference type="NCBI Taxonomy" id="1121362"/>
    <lineage>
        <taxon>Bacteria</taxon>
        <taxon>Bacillati</taxon>
        <taxon>Actinomycetota</taxon>
        <taxon>Actinomycetes</taxon>
        <taxon>Mycobacteriales</taxon>
        <taxon>Corynebacteriaceae</taxon>
        <taxon>Corynebacterium</taxon>
    </lineage>
</organism>
<feature type="site" description="Could be important to modulate the pK values of the two catalytic cysteine residues" evidence="8">
    <location>
        <position position="176"/>
    </location>
</feature>
<feature type="binding site" evidence="8">
    <location>
        <begin position="237"/>
        <end position="238"/>
    </location>
    <ligand>
        <name>substrate</name>
    </ligand>
</feature>
<proteinExistence type="inferred from homology"/>
<dbReference type="STRING" id="1121362.A605_08415"/>
<dbReference type="Gene3D" id="3.10.310.10">
    <property type="entry name" value="Diaminopimelate Epimerase, Chain A, domain 1"/>
    <property type="match status" value="2"/>
</dbReference>
<keyword evidence="8" id="KW-0963">Cytoplasm</keyword>
<feature type="active site" evidence="9">
    <location>
        <position position="98"/>
    </location>
</feature>
<dbReference type="eggNOG" id="COG0253">
    <property type="taxonomic scope" value="Bacteria"/>
</dbReference>
<evidence type="ECO:0000256" key="3">
    <source>
        <dbReference type="ARBA" id="ARBA00013080"/>
    </source>
</evidence>
<sequence>MNVTEQHPQDLIFFAKGHGTGNDFLVLPDEDATLDLDPGLVAALCDRRTGLGADGVLRVARAGALLDAGGLGALAEGIARDDWFMDYRNADGSIAEMCGNGVRVFAHWIRSRGLVAVDRFTVGTRAGARPVTVHSCDDHLARVSVDMGPAEVTGVSTARMGGLDFAGLGVDLGNPHLAAVVPGLTRDGLAALRLEQPVYDTEFFPRGVNVEVLTELADGSVGMRVFERGVGETLSCGTGTVAAARAALADAGRVDGTVTVEVPGGQVVVEIAGETSTLTGPSRIVATGHVHRGAVTGR</sequence>
<gene>
    <name evidence="8 10" type="primary">dapF</name>
    <name evidence="10" type="ORF">A605_08415</name>
</gene>
<keyword evidence="4 8" id="KW-0028">Amino-acid biosynthesis</keyword>
<reference evidence="10 11" key="1">
    <citation type="journal article" date="2012" name="Stand. Genomic Sci.">
        <title>Genome sequence of the halotolerant bacterium Corynebacterium halotolerans type strain YIM 70093(T) (= DSM 44683(T)).</title>
        <authorList>
            <person name="Ruckert C."/>
            <person name="Albersmeier A."/>
            <person name="Al-Dilaimi A."/>
            <person name="Niehaus K."/>
            <person name="Szczepanowski R."/>
            <person name="Kalinowski J."/>
        </authorList>
    </citation>
    <scope>NUCLEOTIDE SEQUENCE [LARGE SCALE GENOMIC DNA]</scope>
    <source>
        <strain evidence="10">YIM 70093</strain>
    </source>
</reference>
<dbReference type="PANTHER" id="PTHR31689:SF0">
    <property type="entry name" value="DIAMINOPIMELATE EPIMERASE"/>
    <property type="match status" value="1"/>
</dbReference>
<dbReference type="RefSeq" id="WP_015401104.1">
    <property type="nucleotide sequence ID" value="NC_020302.1"/>
</dbReference>
<dbReference type="InterPro" id="IPR018510">
    <property type="entry name" value="DAP_epimerase_AS"/>
</dbReference>
<dbReference type="PANTHER" id="PTHR31689">
    <property type="entry name" value="DIAMINOPIMELATE EPIMERASE, CHLOROPLASTIC"/>
    <property type="match status" value="1"/>
</dbReference>
<comment type="caution">
    <text evidence="8">Lacks conserved residue(s) required for the propagation of feature annotation.</text>
</comment>
<feature type="active site" description="Proton acceptor" evidence="8">
    <location>
        <position position="236"/>
    </location>
</feature>
<dbReference type="GO" id="GO:0008837">
    <property type="term" value="F:diaminopimelate epimerase activity"/>
    <property type="evidence" value="ECO:0007669"/>
    <property type="project" value="UniProtKB-UniRule"/>
</dbReference>
<feature type="site" description="Could be important to modulate the pK values of the two catalytic cysteine residues" evidence="8">
    <location>
        <position position="227"/>
    </location>
</feature>
<feature type="binding site" evidence="8">
    <location>
        <begin position="99"/>
        <end position="100"/>
    </location>
    <ligand>
        <name>substrate</name>
    </ligand>
</feature>
<feature type="binding site" evidence="8">
    <location>
        <position position="174"/>
    </location>
    <ligand>
        <name>substrate</name>
    </ligand>
</feature>
<dbReference type="SUPFAM" id="SSF54506">
    <property type="entry name" value="Diaminopimelate epimerase-like"/>
    <property type="match status" value="2"/>
</dbReference>
<comment type="pathway">
    <text evidence="1 8">Amino-acid biosynthesis; L-lysine biosynthesis via DAP pathway; DL-2,6-diaminopimelate from LL-2,6-diaminopimelate: step 1/1.</text>
</comment>
<accession>M1NYV1</accession>
<feature type="binding site" evidence="8">
    <location>
        <begin position="227"/>
        <end position="228"/>
    </location>
    <ligand>
        <name>substrate</name>
    </ligand>
</feature>
<keyword evidence="6 8" id="KW-0413">Isomerase</keyword>
<comment type="subcellular location">
    <subcellularLocation>
        <location evidence="8">Cytoplasm</location>
    </subcellularLocation>
</comment>
<comment type="catalytic activity">
    <reaction evidence="7 8">
        <text>(2S,6S)-2,6-diaminopimelate = meso-2,6-diaminopimelate</text>
        <dbReference type="Rhea" id="RHEA:15393"/>
        <dbReference type="ChEBI" id="CHEBI:57609"/>
        <dbReference type="ChEBI" id="CHEBI:57791"/>
        <dbReference type="EC" id="5.1.1.7"/>
    </reaction>
</comment>
<dbReference type="KEGG" id="chn:A605_08415"/>